<organism evidence="3 4">
    <name type="scientific">Manduca sexta</name>
    <name type="common">Tobacco hawkmoth</name>
    <name type="synonym">Tobacco hornworm</name>
    <dbReference type="NCBI Taxonomy" id="7130"/>
    <lineage>
        <taxon>Eukaryota</taxon>
        <taxon>Metazoa</taxon>
        <taxon>Ecdysozoa</taxon>
        <taxon>Arthropoda</taxon>
        <taxon>Hexapoda</taxon>
        <taxon>Insecta</taxon>
        <taxon>Pterygota</taxon>
        <taxon>Neoptera</taxon>
        <taxon>Endopterygota</taxon>
        <taxon>Lepidoptera</taxon>
        <taxon>Glossata</taxon>
        <taxon>Ditrysia</taxon>
        <taxon>Bombycoidea</taxon>
        <taxon>Sphingidae</taxon>
        <taxon>Sphinginae</taxon>
        <taxon>Sphingini</taxon>
        <taxon>Manduca</taxon>
    </lineage>
</organism>
<evidence type="ECO:0000256" key="1">
    <source>
        <dbReference type="SAM" id="MobiDB-lite"/>
    </source>
</evidence>
<evidence type="ECO:0000256" key="2">
    <source>
        <dbReference type="SAM" id="SignalP"/>
    </source>
</evidence>
<dbReference type="AlphaFoldDB" id="A0A922CEX8"/>
<name>A0A922CEX8_MANSE</name>
<sequence length="835" mass="95176">MNIVILFCFVFVISAFANQVTVPVQLYPAYQQSVYNSPAAPVVYQTAPASYNNPCAQYTIAQNTLPNQLVNNLVSKVLANPTIHRILDPNTRFYNQNGEIYNQQPIYNREVVPNIINNYFIVPPEFLKLNQSDLNTLSALPNIINNEAVHKIVDNVEILTNIPQVNYATKENLVQVSSDASQTAKTNQQTTRRRKTRRKKGKKRARNKFLTPQSIAKAIGSYIATSNTQNIQENQEKSNVTNKVLNSTQMQNNGDVVLESKDTTTETTNQNSSNSNTDGGHKKKSKKRPKSDTNAASIPNTGEISQDNIENNRVLVDNNSQHKLETDKIMATDFIQGLNINNDRACPDSSPKELNEECFEDIGSLISCLSDDILDSRITRNSQSNSRDEAIWRDFRQSFPDVPENLARSMLMFAQNQYQNPQNSNFYYPTVPFGFDQIYQMPHIYNYGKGYLRENIPKSKNRRRKSKKRKAKNKKRKSASKKSTSQFSDLELLDTAAEDYSELTSTTMENLVTDVISSTDNLGFQTEEVPSDIPTTNLPIDAEVLLPTISPTTEESPSDYDNDKHLDSHERYEELDLGYRETPELGEEDTVPIIYTNGLIDDYYPTFTDNAYYANDHEYTVADLNERYYYTTDRNVENFGRDRRKLESLKEAVPKILQKSFRDAVPKHTYFDADRESYKNLIKEKFLPKSQFKPTVPPVVPKESFKTPPALENPDFKTKRINKDPLDTEDYKIEDSFDDVAAYFDYAEKSSIYSNAKTPFYNGKGKPNSETGFVLEKPSKFNEGEVETLFARSKVAKYGAESEDVSPEFSTIDDFEEEAVSVVTAQSFLYPEDYW</sequence>
<dbReference type="EMBL" id="JH668310">
    <property type="protein sequence ID" value="KAG6444380.1"/>
    <property type="molecule type" value="Genomic_DNA"/>
</dbReference>
<dbReference type="Proteomes" id="UP000791440">
    <property type="component" value="Unassembled WGS sequence"/>
</dbReference>
<feature type="compositionally biased region" description="Low complexity" evidence="1">
    <location>
        <begin position="265"/>
        <end position="277"/>
    </location>
</feature>
<protein>
    <submittedName>
        <fullName evidence="3">Uncharacterized protein</fullName>
    </submittedName>
</protein>
<keyword evidence="2" id="KW-0732">Signal</keyword>
<evidence type="ECO:0000313" key="4">
    <source>
        <dbReference type="Proteomes" id="UP000791440"/>
    </source>
</evidence>
<proteinExistence type="predicted"/>
<keyword evidence="4" id="KW-1185">Reference proteome</keyword>
<feature type="compositionally biased region" description="Polar residues" evidence="1">
    <location>
        <begin position="292"/>
        <end position="312"/>
    </location>
</feature>
<accession>A0A922CEX8</accession>
<feature type="compositionally biased region" description="Basic residues" evidence="1">
    <location>
        <begin position="191"/>
        <end position="207"/>
    </location>
</feature>
<feature type="region of interest" description="Disordered" evidence="1">
    <location>
        <begin position="262"/>
        <end position="312"/>
    </location>
</feature>
<reference evidence="3" key="2">
    <citation type="submission" date="2020-12" db="EMBL/GenBank/DDBJ databases">
        <authorList>
            <person name="Kanost M."/>
        </authorList>
    </citation>
    <scope>NUCLEOTIDE SEQUENCE</scope>
</reference>
<evidence type="ECO:0000313" key="3">
    <source>
        <dbReference type="EMBL" id="KAG6444380.1"/>
    </source>
</evidence>
<feature type="region of interest" description="Disordered" evidence="1">
    <location>
        <begin position="455"/>
        <end position="487"/>
    </location>
</feature>
<feature type="chain" id="PRO_5037318345" evidence="2">
    <location>
        <begin position="18"/>
        <end position="835"/>
    </location>
</feature>
<feature type="signal peptide" evidence="2">
    <location>
        <begin position="1"/>
        <end position="17"/>
    </location>
</feature>
<feature type="compositionally biased region" description="Basic residues" evidence="1">
    <location>
        <begin position="459"/>
        <end position="480"/>
    </location>
</feature>
<feature type="region of interest" description="Disordered" evidence="1">
    <location>
        <begin position="176"/>
        <end position="211"/>
    </location>
</feature>
<gene>
    <name evidence="3" type="ORF">O3G_MSEX003273</name>
</gene>
<reference evidence="3" key="1">
    <citation type="journal article" date="2016" name="Insect Biochem. Mol. Biol.">
        <title>Multifaceted biological insights from a draft genome sequence of the tobacco hornworm moth, Manduca sexta.</title>
        <authorList>
            <person name="Kanost M.R."/>
            <person name="Arrese E.L."/>
            <person name="Cao X."/>
            <person name="Chen Y.R."/>
            <person name="Chellapilla S."/>
            <person name="Goldsmith M.R."/>
            <person name="Grosse-Wilde E."/>
            <person name="Heckel D.G."/>
            <person name="Herndon N."/>
            <person name="Jiang H."/>
            <person name="Papanicolaou A."/>
            <person name="Qu J."/>
            <person name="Soulages J.L."/>
            <person name="Vogel H."/>
            <person name="Walters J."/>
            <person name="Waterhouse R.M."/>
            <person name="Ahn S.J."/>
            <person name="Almeida F.C."/>
            <person name="An C."/>
            <person name="Aqrawi P."/>
            <person name="Bretschneider A."/>
            <person name="Bryant W.B."/>
            <person name="Bucks S."/>
            <person name="Chao H."/>
            <person name="Chevignon G."/>
            <person name="Christen J.M."/>
            <person name="Clarke D.F."/>
            <person name="Dittmer N.T."/>
            <person name="Ferguson L.C.F."/>
            <person name="Garavelou S."/>
            <person name="Gordon K.H.J."/>
            <person name="Gunaratna R.T."/>
            <person name="Han Y."/>
            <person name="Hauser F."/>
            <person name="He Y."/>
            <person name="Heidel-Fischer H."/>
            <person name="Hirsh A."/>
            <person name="Hu Y."/>
            <person name="Jiang H."/>
            <person name="Kalra D."/>
            <person name="Klinner C."/>
            <person name="Konig C."/>
            <person name="Kovar C."/>
            <person name="Kroll A.R."/>
            <person name="Kuwar S.S."/>
            <person name="Lee S.L."/>
            <person name="Lehman R."/>
            <person name="Li K."/>
            <person name="Li Z."/>
            <person name="Liang H."/>
            <person name="Lovelace S."/>
            <person name="Lu Z."/>
            <person name="Mansfield J.H."/>
            <person name="McCulloch K.J."/>
            <person name="Mathew T."/>
            <person name="Morton B."/>
            <person name="Muzny D.M."/>
            <person name="Neunemann D."/>
            <person name="Ongeri F."/>
            <person name="Pauchet Y."/>
            <person name="Pu L.L."/>
            <person name="Pyrousis I."/>
            <person name="Rao X.J."/>
            <person name="Redding A."/>
            <person name="Roesel C."/>
            <person name="Sanchez-Gracia A."/>
            <person name="Schaack S."/>
            <person name="Shukla A."/>
            <person name="Tetreau G."/>
            <person name="Wang Y."/>
            <person name="Xiong G.H."/>
            <person name="Traut W."/>
            <person name="Walsh T.K."/>
            <person name="Worley K.C."/>
            <person name="Wu D."/>
            <person name="Wu W."/>
            <person name="Wu Y.Q."/>
            <person name="Zhang X."/>
            <person name="Zou Z."/>
            <person name="Zucker H."/>
            <person name="Briscoe A.D."/>
            <person name="Burmester T."/>
            <person name="Clem R.J."/>
            <person name="Feyereisen R."/>
            <person name="Grimmelikhuijzen C.J.P."/>
            <person name="Hamodrakas S.J."/>
            <person name="Hansson B.S."/>
            <person name="Huguet E."/>
            <person name="Jermiin L.S."/>
            <person name="Lan Q."/>
            <person name="Lehman H.K."/>
            <person name="Lorenzen M."/>
            <person name="Merzendorfer H."/>
            <person name="Michalopoulos I."/>
            <person name="Morton D.B."/>
            <person name="Muthukrishnan S."/>
            <person name="Oakeshott J.G."/>
            <person name="Palmer W."/>
            <person name="Park Y."/>
            <person name="Passarelli A.L."/>
            <person name="Rozas J."/>
            <person name="Schwartz L.M."/>
            <person name="Smith W."/>
            <person name="Southgate A."/>
            <person name="Vilcinskas A."/>
            <person name="Vogt R."/>
            <person name="Wang P."/>
            <person name="Werren J."/>
            <person name="Yu X.Q."/>
            <person name="Zhou J.J."/>
            <person name="Brown S.J."/>
            <person name="Scherer S.E."/>
            <person name="Richards S."/>
            <person name="Blissard G.W."/>
        </authorList>
    </citation>
    <scope>NUCLEOTIDE SEQUENCE</scope>
</reference>
<comment type="caution">
    <text evidence="3">The sequence shown here is derived from an EMBL/GenBank/DDBJ whole genome shotgun (WGS) entry which is preliminary data.</text>
</comment>